<name>A0ABS2QTP7_9BACI</name>
<dbReference type="EMBL" id="JAFBFC010000001">
    <property type="protein sequence ID" value="MBM7702136.1"/>
    <property type="molecule type" value="Genomic_DNA"/>
</dbReference>
<dbReference type="InterPro" id="IPR002549">
    <property type="entry name" value="AI-2E-like"/>
</dbReference>
<dbReference type="Proteomes" id="UP000809829">
    <property type="component" value="Unassembled WGS sequence"/>
</dbReference>
<evidence type="ECO:0000256" key="5">
    <source>
        <dbReference type="ARBA" id="ARBA00022692"/>
    </source>
</evidence>
<dbReference type="PANTHER" id="PTHR21716">
    <property type="entry name" value="TRANSMEMBRANE PROTEIN"/>
    <property type="match status" value="1"/>
</dbReference>
<feature type="transmembrane region" description="Helical" evidence="8">
    <location>
        <begin position="218"/>
        <end position="242"/>
    </location>
</feature>
<feature type="transmembrane region" description="Helical" evidence="8">
    <location>
        <begin position="10"/>
        <end position="27"/>
    </location>
</feature>
<feature type="transmembrane region" description="Helical" evidence="8">
    <location>
        <begin position="166"/>
        <end position="185"/>
    </location>
</feature>
<evidence type="ECO:0000256" key="2">
    <source>
        <dbReference type="ARBA" id="ARBA00009773"/>
    </source>
</evidence>
<dbReference type="PANTHER" id="PTHR21716:SF53">
    <property type="entry name" value="PERMEASE PERM-RELATED"/>
    <property type="match status" value="1"/>
</dbReference>
<feature type="transmembrane region" description="Helical" evidence="8">
    <location>
        <begin position="283"/>
        <end position="299"/>
    </location>
</feature>
<reference evidence="9 10" key="1">
    <citation type="submission" date="2021-01" db="EMBL/GenBank/DDBJ databases">
        <title>Genomic Encyclopedia of Type Strains, Phase IV (KMG-IV): sequencing the most valuable type-strain genomes for metagenomic binning, comparative biology and taxonomic classification.</title>
        <authorList>
            <person name="Goeker M."/>
        </authorList>
    </citation>
    <scope>NUCLEOTIDE SEQUENCE [LARGE SCALE GENOMIC DNA]</scope>
    <source>
        <strain evidence="9 10">DSM 104297</strain>
    </source>
</reference>
<comment type="subcellular location">
    <subcellularLocation>
        <location evidence="1">Cell membrane</location>
        <topology evidence="1">Multi-pass membrane protein</topology>
    </subcellularLocation>
</comment>
<keyword evidence="7 8" id="KW-0472">Membrane</keyword>
<evidence type="ECO:0000256" key="1">
    <source>
        <dbReference type="ARBA" id="ARBA00004651"/>
    </source>
</evidence>
<keyword evidence="10" id="KW-1185">Reference proteome</keyword>
<organism evidence="9 10">
    <name type="scientific">Priestia iocasae</name>
    <dbReference type="NCBI Taxonomy" id="2291674"/>
    <lineage>
        <taxon>Bacteria</taxon>
        <taxon>Bacillati</taxon>
        <taxon>Bacillota</taxon>
        <taxon>Bacilli</taxon>
        <taxon>Bacillales</taxon>
        <taxon>Bacillaceae</taxon>
        <taxon>Priestia</taxon>
    </lineage>
</organism>
<sequence length="364" mass="40518">MKKRMQQSKFFRYGVGLLLFLLISFMLTKVDFILQPIGIMITTVLAPILIAGVLYYLLNPVVRVITKGKVPKTLAVLIVFLVFIALMSNVIAFLYPIIREQLISLGNYLPTLGRDLMKGIQDLQNSPWTSRFASELADMDIEQRLSDTLGQLGTTVASSTVKFIDVISNTIIVLVTVPFILFYMLKEGDKLPKRIVKFVPKNYKQDARDVLSKMNAGLSAFIQGQIIVSLFVGICIYIWYLIIGLDYALVLALVALFTNLIPFIGPFIGTIPGVIMGFIQDPYVALYVIIGVVVIQQIESNLISPQVMGKKLDVHPVTVILLLLIAGSLAGFIGLLLALPTYTILKVIVSHIYYRVTDEEDRKA</sequence>
<evidence type="ECO:0000313" key="9">
    <source>
        <dbReference type="EMBL" id="MBM7702136.1"/>
    </source>
</evidence>
<evidence type="ECO:0000256" key="4">
    <source>
        <dbReference type="ARBA" id="ARBA00022475"/>
    </source>
</evidence>
<dbReference type="Pfam" id="PF01594">
    <property type="entry name" value="AI-2E_transport"/>
    <property type="match status" value="1"/>
</dbReference>
<evidence type="ECO:0000256" key="8">
    <source>
        <dbReference type="SAM" id="Phobius"/>
    </source>
</evidence>
<keyword evidence="3" id="KW-0813">Transport</keyword>
<protein>
    <submittedName>
        <fullName evidence="9">PurR-regulated permease PerM</fullName>
    </submittedName>
</protein>
<comment type="caution">
    <text evidence="9">The sequence shown here is derived from an EMBL/GenBank/DDBJ whole genome shotgun (WGS) entry which is preliminary data.</text>
</comment>
<keyword evidence="5 8" id="KW-0812">Transmembrane</keyword>
<keyword evidence="6 8" id="KW-1133">Transmembrane helix</keyword>
<feature type="transmembrane region" description="Helical" evidence="8">
    <location>
        <begin position="74"/>
        <end position="98"/>
    </location>
</feature>
<feature type="transmembrane region" description="Helical" evidence="8">
    <location>
        <begin position="33"/>
        <end position="58"/>
    </location>
</feature>
<feature type="transmembrane region" description="Helical" evidence="8">
    <location>
        <begin position="319"/>
        <end position="345"/>
    </location>
</feature>
<gene>
    <name evidence="9" type="ORF">JOC83_000962</name>
</gene>
<dbReference type="RefSeq" id="WP_239583304.1">
    <property type="nucleotide sequence ID" value="NZ_JAFBFC010000001.1"/>
</dbReference>
<evidence type="ECO:0000313" key="10">
    <source>
        <dbReference type="Proteomes" id="UP000809829"/>
    </source>
</evidence>
<accession>A0ABS2QTP7</accession>
<feature type="transmembrane region" description="Helical" evidence="8">
    <location>
        <begin position="248"/>
        <end position="271"/>
    </location>
</feature>
<keyword evidence="4" id="KW-1003">Cell membrane</keyword>
<comment type="similarity">
    <text evidence="2">Belongs to the autoinducer-2 exporter (AI-2E) (TC 2.A.86) family.</text>
</comment>
<proteinExistence type="inferred from homology"/>
<evidence type="ECO:0000256" key="3">
    <source>
        <dbReference type="ARBA" id="ARBA00022448"/>
    </source>
</evidence>
<evidence type="ECO:0000256" key="6">
    <source>
        <dbReference type="ARBA" id="ARBA00022989"/>
    </source>
</evidence>
<evidence type="ECO:0000256" key="7">
    <source>
        <dbReference type="ARBA" id="ARBA00023136"/>
    </source>
</evidence>